<dbReference type="Gene3D" id="3.40.50.1820">
    <property type="entry name" value="alpha/beta hydrolase"/>
    <property type="match status" value="1"/>
</dbReference>
<dbReference type="KEGG" id="aqt:FN924_16195"/>
<protein>
    <recommendedName>
        <fullName evidence="3">Alpha/beta hydrolase</fullName>
    </recommendedName>
</protein>
<evidence type="ECO:0000313" key="2">
    <source>
        <dbReference type="Proteomes" id="UP000315215"/>
    </source>
</evidence>
<evidence type="ECO:0008006" key="3">
    <source>
        <dbReference type="Google" id="ProtNLM"/>
    </source>
</evidence>
<dbReference type="OrthoDB" id="9775557at2"/>
<organism evidence="1 2">
    <name type="scientific">Radiobacillus deserti</name>
    <dbReference type="NCBI Taxonomy" id="2594883"/>
    <lineage>
        <taxon>Bacteria</taxon>
        <taxon>Bacillati</taxon>
        <taxon>Bacillota</taxon>
        <taxon>Bacilli</taxon>
        <taxon>Bacillales</taxon>
        <taxon>Bacillaceae</taxon>
        <taxon>Radiobacillus</taxon>
    </lineage>
</organism>
<dbReference type="EMBL" id="CP041666">
    <property type="protein sequence ID" value="QDP41575.1"/>
    <property type="molecule type" value="Genomic_DNA"/>
</dbReference>
<sequence>MHKNETEDIYESLPSLLLRATLPKSEEEYRELTASIFQQKTGVTVKQIHHTSHMLHWDNPEVVIREIRERW</sequence>
<dbReference type="Proteomes" id="UP000315215">
    <property type="component" value="Chromosome"/>
</dbReference>
<dbReference type="AlphaFoldDB" id="A0A516KJK7"/>
<accession>A0A516KJK7</accession>
<dbReference type="InterPro" id="IPR029058">
    <property type="entry name" value="AB_hydrolase_fold"/>
</dbReference>
<gene>
    <name evidence="1" type="ORF">FN924_16195</name>
</gene>
<name>A0A516KJK7_9BACI</name>
<evidence type="ECO:0000313" key="1">
    <source>
        <dbReference type="EMBL" id="QDP41575.1"/>
    </source>
</evidence>
<keyword evidence="2" id="KW-1185">Reference proteome</keyword>
<reference evidence="1 2" key="1">
    <citation type="submission" date="2019-07" db="EMBL/GenBank/DDBJ databases">
        <authorList>
            <person name="Li J."/>
        </authorList>
    </citation>
    <scope>NUCLEOTIDE SEQUENCE [LARGE SCALE GENOMIC DNA]</scope>
    <source>
        <strain evidence="1 2">TKL69</strain>
    </source>
</reference>
<proteinExistence type="predicted"/>